<protein>
    <submittedName>
        <fullName evidence="1">Uncharacterized protein</fullName>
    </submittedName>
</protein>
<accession>A0A024FWW1</accession>
<reference evidence="1 2" key="1">
    <citation type="submission" date="2012-05" db="EMBL/GenBank/DDBJ databases">
        <title>Recombination and specialization in a pathogen metapopulation.</title>
        <authorList>
            <person name="Gardiner A."/>
            <person name="Kemen E."/>
            <person name="Schultz-Larsen T."/>
            <person name="MacLean D."/>
            <person name="Van Oosterhout C."/>
            <person name="Jones J.D.G."/>
        </authorList>
    </citation>
    <scope>NUCLEOTIDE SEQUENCE [LARGE SCALE GENOMIC DNA]</scope>
    <source>
        <strain evidence="1 2">Ac Nc2</strain>
    </source>
</reference>
<sequence length="126" mass="13989">MGAPSDLPETFEMFRAYADAVLGGRKNFLELRKEMLGENTAPRPRDVSAEAACNFYQHLRVSPGKHLCKELEPFCILASDNFSHVSVAEPGSHAHKAYFLAWLDCQLPRGDLEPLGHNLRLAPPGE</sequence>
<evidence type="ECO:0000313" key="2">
    <source>
        <dbReference type="Proteomes" id="UP000053237"/>
    </source>
</evidence>
<evidence type="ECO:0000313" key="1">
    <source>
        <dbReference type="EMBL" id="CCI11673.1"/>
    </source>
</evidence>
<gene>
    <name evidence="1" type="ORF">BN9_132910</name>
</gene>
<organism evidence="1 2">
    <name type="scientific">Albugo candida</name>
    <dbReference type="NCBI Taxonomy" id="65357"/>
    <lineage>
        <taxon>Eukaryota</taxon>
        <taxon>Sar</taxon>
        <taxon>Stramenopiles</taxon>
        <taxon>Oomycota</taxon>
        <taxon>Peronosporomycetes</taxon>
        <taxon>Albuginales</taxon>
        <taxon>Albuginaceae</taxon>
        <taxon>Albugo</taxon>
    </lineage>
</organism>
<dbReference type="AlphaFoldDB" id="A0A024FWW1"/>
<dbReference type="Proteomes" id="UP000053237">
    <property type="component" value="Unassembled WGS sequence"/>
</dbReference>
<name>A0A024FWW1_9STRA</name>
<keyword evidence="2" id="KW-1185">Reference proteome</keyword>
<comment type="caution">
    <text evidence="1">The sequence shown here is derived from an EMBL/GenBank/DDBJ whole genome shotgun (WGS) entry which is preliminary data.</text>
</comment>
<dbReference type="EMBL" id="CAIX01001507">
    <property type="protein sequence ID" value="CCI11673.1"/>
    <property type="molecule type" value="Genomic_DNA"/>
</dbReference>
<dbReference type="InParanoid" id="A0A024FWW1"/>
<proteinExistence type="predicted"/>